<feature type="transmembrane region" description="Helical" evidence="6">
    <location>
        <begin position="70"/>
        <end position="92"/>
    </location>
</feature>
<dbReference type="Pfam" id="PF00375">
    <property type="entry name" value="SDF"/>
    <property type="match status" value="1"/>
</dbReference>
<dbReference type="PANTHER" id="PTHR42865:SF8">
    <property type="entry name" value="SERINE_THREONINE TRANSPORTER SSTT"/>
    <property type="match status" value="1"/>
</dbReference>
<evidence type="ECO:0000256" key="3">
    <source>
        <dbReference type="ARBA" id="ARBA00022692"/>
    </source>
</evidence>
<comment type="subcellular location">
    <subcellularLocation>
        <location evidence="1">Membrane</location>
        <topology evidence="1">Multi-pass membrane protein</topology>
    </subcellularLocation>
</comment>
<feature type="transmembrane region" description="Helical" evidence="6">
    <location>
        <begin position="313"/>
        <end position="332"/>
    </location>
</feature>
<dbReference type="PRINTS" id="PR00173">
    <property type="entry name" value="EDTRNSPORT"/>
</dbReference>
<dbReference type="SUPFAM" id="SSF118215">
    <property type="entry name" value="Proton glutamate symport protein"/>
    <property type="match status" value="1"/>
</dbReference>
<accession>A0A1S6IPU0</accession>
<dbReference type="RefSeq" id="WP_062472237.1">
    <property type="nucleotide sequence ID" value="NZ_BBYN01000041.1"/>
</dbReference>
<dbReference type="Proteomes" id="UP000188993">
    <property type="component" value="Chromosome"/>
</dbReference>
<proteinExistence type="predicted"/>
<feature type="transmembrane region" description="Helical" evidence="6">
    <location>
        <begin position="12"/>
        <end position="34"/>
    </location>
</feature>
<dbReference type="STRING" id="708126.BW727_101205"/>
<organism evidence="7 8">
    <name type="scientific">Jeotgalibaca dankookensis</name>
    <dbReference type="NCBI Taxonomy" id="708126"/>
    <lineage>
        <taxon>Bacteria</taxon>
        <taxon>Bacillati</taxon>
        <taxon>Bacillota</taxon>
        <taxon>Bacilli</taxon>
        <taxon>Lactobacillales</taxon>
        <taxon>Carnobacteriaceae</taxon>
        <taxon>Jeotgalibaca</taxon>
    </lineage>
</organism>
<feature type="transmembrane region" description="Helical" evidence="6">
    <location>
        <begin position="171"/>
        <end position="195"/>
    </location>
</feature>
<keyword evidence="5 6" id="KW-0472">Membrane</keyword>
<reference evidence="7 8" key="1">
    <citation type="journal article" date="2014" name="Int. J. Syst. Evol. Microbiol.">
        <title>Jeotgalibaca dankookensis gen. nov., sp. nov., a member of the family Carnobacteriaceae, isolated from seujeot (Korean traditional food).</title>
        <authorList>
            <person name="Lee D.G."/>
            <person name="Trujillo M.E."/>
            <person name="Kang H."/>
            <person name="Ahn T.Y."/>
        </authorList>
    </citation>
    <scope>NUCLEOTIDE SEQUENCE [LARGE SCALE GENOMIC DNA]</scope>
    <source>
        <strain evidence="7 8">EX-07</strain>
    </source>
</reference>
<dbReference type="InterPro" id="IPR001991">
    <property type="entry name" value="Na-dicarboxylate_symporter"/>
</dbReference>
<dbReference type="KEGG" id="jda:BW727_101205"/>
<evidence type="ECO:0000256" key="2">
    <source>
        <dbReference type="ARBA" id="ARBA00022448"/>
    </source>
</evidence>
<gene>
    <name evidence="7" type="primary">tcyP_1</name>
    <name evidence="7" type="ORF">BW727_101205</name>
</gene>
<feature type="transmembrane region" description="Helical" evidence="6">
    <location>
        <begin position="40"/>
        <end position="58"/>
    </location>
</feature>
<dbReference type="InterPro" id="IPR036458">
    <property type="entry name" value="Na:dicarbo_symporter_sf"/>
</dbReference>
<dbReference type="Gene3D" id="1.10.3860.10">
    <property type="entry name" value="Sodium:dicarboxylate symporter"/>
    <property type="match status" value="1"/>
</dbReference>
<dbReference type="PANTHER" id="PTHR42865">
    <property type="entry name" value="PROTON/GLUTAMATE-ASPARTATE SYMPORTER"/>
    <property type="match status" value="1"/>
</dbReference>
<dbReference type="GO" id="GO:0005295">
    <property type="term" value="F:neutral L-amino acid:sodium symporter activity"/>
    <property type="evidence" value="ECO:0007669"/>
    <property type="project" value="TreeGrafter"/>
</dbReference>
<evidence type="ECO:0000313" key="7">
    <source>
        <dbReference type="EMBL" id="AQS53572.1"/>
    </source>
</evidence>
<evidence type="ECO:0000256" key="4">
    <source>
        <dbReference type="ARBA" id="ARBA00022989"/>
    </source>
</evidence>
<keyword evidence="4 6" id="KW-1133">Transmembrane helix</keyword>
<dbReference type="AlphaFoldDB" id="A0A1S6IPU0"/>
<feature type="transmembrane region" description="Helical" evidence="6">
    <location>
        <begin position="207"/>
        <end position="233"/>
    </location>
</feature>
<evidence type="ECO:0000256" key="1">
    <source>
        <dbReference type="ARBA" id="ARBA00004141"/>
    </source>
</evidence>
<keyword evidence="8" id="KW-1185">Reference proteome</keyword>
<evidence type="ECO:0000313" key="8">
    <source>
        <dbReference type="Proteomes" id="UP000188993"/>
    </source>
</evidence>
<sequence>MKKKVGLVPKLVIGIILGIVVGSFASANVLRLFVTFSSFVSAYISFIIPLMIVAFVTAGIGELRTGAGKLLGLTLGFAYGFTLISGTFSYLVSRLLFPLFISGETAASVLDANATTVDPLFTIPLSPLMDVTSALVFAFIMGLGISALRGNKRTSNTGEMMRDLFNGFQSIIQMVLAKTIIPLLPYYIASTFALMSYTGEVWRVLSIFWRVFVIIFVMHFLILLFQYGVAGAVTKTNPFRYLKNQIPAWLTAVGTQSSATTIPINVEVAKTNGVSKSIREFVVPLGATIHLSGSMISLTGFATAILMMNDMDVSLKMFLPFIMILGISMVAAPGAPGGAVMSSLPFLPIIGIASNGPLASLMIALYLTQDSFGTACNVSGDNAIALIVDKIKGQFGIDSDPEEVAEPYEDQTVVIQPEV</sequence>
<name>A0A1S6IPU0_9LACT</name>
<dbReference type="GO" id="GO:0032329">
    <property type="term" value="P:serine transport"/>
    <property type="evidence" value="ECO:0007669"/>
    <property type="project" value="TreeGrafter"/>
</dbReference>
<protein>
    <submittedName>
        <fullName evidence="7">L-cystine uptake protein TcyP</fullName>
    </submittedName>
</protein>
<evidence type="ECO:0000256" key="6">
    <source>
        <dbReference type="SAM" id="Phobius"/>
    </source>
</evidence>
<feature type="transmembrane region" description="Helical" evidence="6">
    <location>
        <begin position="131"/>
        <end position="150"/>
    </location>
</feature>
<feature type="transmembrane region" description="Helical" evidence="6">
    <location>
        <begin position="344"/>
        <end position="367"/>
    </location>
</feature>
<dbReference type="OrthoDB" id="9768885at2"/>
<keyword evidence="2" id="KW-0813">Transport</keyword>
<evidence type="ECO:0000256" key="5">
    <source>
        <dbReference type="ARBA" id="ARBA00023136"/>
    </source>
</evidence>
<keyword evidence="3 6" id="KW-0812">Transmembrane</keyword>
<dbReference type="EMBL" id="CP019728">
    <property type="protein sequence ID" value="AQS53572.1"/>
    <property type="molecule type" value="Genomic_DNA"/>
</dbReference>
<dbReference type="GO" id="GO:0005886">
    <property type="term" value="C:plasma membrane"/>
    <property type="evidence" value="ECO:0007669"/>
    <property type="project" value="TreeGrafter"/>
</dbReference>